<feature type="transmembrane region" description="Helical" evidence="1">
    <location>
        <begin position="117"/>
        <end position="145"/>
    </location>
</feature>
<proteinExistence type="predicted"/>
<gene>
    <name evidence="2" type="ORF">P4S50_14950</name>
</gene>
<evidence type="ECO:0000313" key="3">
    <source>
        <dbReference type="Proteomes" id="UP001222800"/>
    </source>
</evidence>
<accession>A0ABY8ED13</accession>
<feature type="transmembrane region" description="Helical" evidence="1">
    <location>
        <begin position="48"/>
        <end position="69"/>
    </location>
</feature>
<dbReference type="RefSeq" id="WP_277731607.1">
    <property type="nucleotide sequence ID" value="NZ_CP120733.1"/>
</dbReference>
<evidence type="ECO:0000313" key="2">
    <source>
        <dbReference type="EMBL" id="WFD09674.1"/>
    </source>
</evidence>
<feature type="transmembrane region" description="Helical" evidence="1">
    <location>
        <begin position="90"/>
        <end position="111"/>
    </location>
</feature>
<keyword evidence="1" id="KW-1133">Transmembrane helix</keyword>
<feature type="transmembrane region" description="Helical" evidence="1">
    <location>
        <begin position="12"/>
        <end position="36"/>
    </location>
</feature>
<keyword evidence="3" id="KW-1185">Reference proteome</keyword>
<sequence>MKNNSSSKILNIVVTLGIYITCILLLGTPFITTAFFKSQFSLLDHGLVIAVTICIYLCAIPYVMSLFKLKKLSSLVIKNNPFSIESVKSLKVISICSFSEIIIFIGCVKYLEHSVEFFKYIVFGGPIIVVSFICVTIGFLCLVLSQLFEIAIQIKEENDKTI</sequence>
<keyword evidence="1" id="KW-0472">Membrane</keyword>
<dbReference type="Proteomes" id="UP001222800">
    <property type="component" value="Chromosome"/>
</dbReference>
<name>A0ABY8ED13_9FIRM</name>
<dbReference type="InterPro" id="IPR021354">
    <property type="entry name" value="DUF2975"/>
</dbReference>
<dbReference type="EMBL" id="CP120733">
    <property type="protein sequence ID" value="WFD09674.1"/>
    <property type="molecule type" value="Genomic_DNA"/>
</dbReference>
<protein>
    <submittedName>
        <fullName evidence="2">DUF2975 domain-containing protein</fullName>
    </submittedName>
</protein>
<evidence type="ECO:0000256" key="1">
    <source>
        <dbReference type="SAM" id="Phobius"/>
    </source>
</evidence>
<reference evidence="2 3" key="1">
    <citation type="submission" date="2023-03" db="EMBL/GenBank/DDBJ databases">
        <title>Complete genome sequence of Tepidibacter sp. SWIR-1, isolated from a deep-sea hydrothermal vent.</title>
        <authorList>
            <person name="Li X."/>
        </authorList>
    </citation>
    <scope>NUCLEOTIDE SEQUENCE [LARGE SCALE GENOMIC DNA]</scope>
    <source>
        <strain evidence="2 3">SWIR-1</strain>
    </source>
</reference>
<keyword evidence="1" id="KW-0812">Transmembrane</keyword>
<organism evidence="2 3">
    <name type="scientific">Tepidibacter hydrothermalis</name>
    <dbReference type="NCBI Taxonomy" id="3036126"/>
    <lineage>
        <taxon>Bacteria</taxon>
        <taxon>Bacillati</taxon>
        <taxon>Bacillota</taxon>
        <taxon>Clostridia</taxon>
        <taxon>Peptostreptococcales</taxon>
        <taxon>Peptostreptococcaceae</taxon>
        <taxon>Tepidibacter</taxon>
    </lineage>
</organism>
<dbReference type="Pfam" id="PF11188">
    <property type="entry name" value="DUF2975"/>
    <property type="match status" value="1"/>
</dbReference>